<name>A0A835KZ72_SPOEX</name>
<keyword evidence="1" id="KW-0732">Signal</keyword>
<evidence type="ECO:0000256" key="1">
    <source>
        <dbReference type="SAM" id="SignalP"/>
    </source>
</evidence>
<gene>
    <name evidence="2" type="ORF">HW555_014091</name>
</gene>
<evidence type="ECO:0000313" key="2">
    <source>
        <dbReference type="EMBL" id="KAF9404941.1"/>
    </source>
</evidence>
<dbReference type="InterPro" id="IPR032062">
    <property type="entry name" value="DUF4803"/>
</dbReference>
<feature type="signal peptide" evidence="1">
    <location>
        <begin position="1"/>
        <end position="33"/>
    </location>
</feature>
<keyword evidence="3" id="KW-1185">Reference proteome</keyword>
<protein>
    <submittedName>
        <fullName evidence="2">Uncharacterized protein</fullName>
    </submittedName>
</protein>
<sequence>MSQCSLCVGMAHRIKIRFLLLLLVLFAVKNVCSDFIEMDMDITELSQVLPLIMKYHGKYKGIGESNMDNLIKTNPSLEKLMVKAQGLLQIKLLEWADVVGQVALIDQQLTRFVRETQELESDLLVDYAEWVVSHDHAAVAGLMEKMRSLVSPLFRSQGVLQLAFKFTVPAMSVRRLRSFRVLLVILVFANTSRALVDEVLDVLKLGKEVGEEVLNSWDVFGKPFNATGGVDLPVVRRREREILARLAVVSRSIEKLEISVQKVGDVALFLAKKGNKPTRLELRLHEMSDLLNRVAWSNRQMREYVGLQEELERSTLQDFAEWCVSHDPGALPGLLERVHALVVPPHKNLLGRGLLQLIMDDLKRLSTSRSALERPHSLRSVGPLSSRQSVVTMRVAALFALFAIGLATELTPTDLIRQRFYDLEEELWRNVTDPLWRDSGLGGDVELTKAFFALNEQIELIPRTKRLTLRSWLWNKVSEKLQVVDGFYKNFMEFVSHQASPGAVPAPVKEWLDIAESILMDPKTSVAQAVRKIHGFLEHGDIFRSVVQDEDSDVCDLQMSPHQLIYDMYNTIALTEIKGYAMMQFSWMLLRIYGRGNFTQEASLTRQRYSERTGQTATAARSALAMSKRDLYRCDPPVHTSATYAEVTRLLQGYVENEVDMNSDGTCKENCAFYTLTENHGCYSDQFCEKQEKCKGRIIDCQYLDSDMWVCPASRHSQRRYEWIEYENGRTLGRVGSCRLGTTKVDSWWRWLFWHCSYCMCLCDDATGSHRFFSLREATSDIDNNKSTPGGDGHLLTARIAFVYARTKPAWLNVSSVYEKRWQMLIKTSQYLRGRMRLVKLGKVFHIQIYQGKLVERGFVESSEEVLAQAFDPEHAGVLEGVDYHTLTYERRAIDLDELDSPSGHVLTGARFRMIGAHLHFEIRATPFNYTTGKLHPEKSQWISNDNTEGSHTPRSRLELYKPDLPTRSHTVLRIDSQHDQYIEFTHSDFDADAAQSTVPFIDVQPVVPSKALNTKGATLLSGAGLYHRGARGSGGFIGVKVITYDYSKHVKAEPPPSEFVDESETTEFVPIVN</sequence>
<dbReference type="PANTHER" id="PTHR47890:SF1">
    <property type="entry name" value="LD24308P"/>
    <property type="match status" value="1"/>
</dbReference>
<dbReference type="EMBL" id="JACKWZ010000851">
    <property type="protein sequence ID" value="KAF9404941.1"/>
    <property type="molecule type" value="Genomic_DNA"/>
</dbReference>
<proteinExistence type="predicted"/>
<reference evidence="2" key="1">
    <citation type="submission" date="2020-08" db="EMBL/GenBank/DDBJ databases">
        <title>Spodoptera exigua strain:BAW_Kor-Di-RS1 Genome sequencing and assembly.</title>
        <authorList>
            <person name="Kim J."/>
            <person name="Nam H.Y."/>
            <person name="Kwon M."/>
            <person name="Choi J.H."/>
            <person name="Cho S.R."/>
            <person name="Kim G.-H."/>
        </authorList>
    </citation>
    <scope>NUCLEOTIDE SEQUENCE</scope>
    <source>
        <strain evidence="2">BAW_Kor-Di-RS1</strain>
        <tissue evidence="2">Whole-body</tissue>
    </source>
</reference>
<comment type="caution">
    <text evidence="2">The sequence shown here is derived from an EMBL/GenBank/DDBJ whole genome shotgun (WGS) entry which is preliminary data.</text>
</comment>
<dbReference type="Pfam" id="PF16061">
    <property type="entry name" value="DUF4803"/>
    <property type="match status" value="1"/>
</dbReference>
<dbReference type="AlphaFoldDB" id="A0A835KZ72"/>
<dbReference type="PANTHER" id="PTHR47890">
    <property type="entry name" value="LD24308P"/>
    <property type="match status" value="1"/>
</dbReference>
<dbReference type="Proteomes" id="UP000648187">
    <property type="component" value="Unassembled WGS sequence"/>
</dbReference>
<feature type="chain" id="PRO_5032383992" evidence="1">
    <location>
        <begin position="34"/>
        <end position="1074"/>
    </location>
</feature>
<accession>A0A835KZ72</accession>
<organism evidence="2 3">
    <name type="scientific">Spodoptera exigua</name>
    <name type="common">Beet armyworm</name>
    <name type="synonym">Noctua fulgens</name>
    <dbReference type="NCBI Taxonomy" id="7107"/>
    <lineage>
        <taxon>Eukaryota</taxon>
        <taxon>Metazoa</taxon>
        <taxon>Ecdysozoa</taxon>
        <taxon>Arthropoda</taxon>
        <taxon>Hexapoda</taxon>
        <taxon>Insecta</taxon>
        <taxon>Pterygota</taxon>
        <taxon>Neoptera</taxon>
        <taxon>Endopterygota</taxon>
        <taxon>Lepidoptera</taxon>
        <taxon>Glossata</taxon>
        <taxon>Ditrysia</taxon>
        <taxon>Noctuoidea</taxon>
        <taxon>Noctuidae</taxon>
        <taxon>Amphipyrinae</taxon>
        <taxon>Spodoptera</taxon>
    </lineage>
</organism>
<evidence type="ECO:0000313" key="3">
    <source>
        <dbReference type="Proteomes" id="UP000648187"/>
    </source>
</evidence>